<dbReference type="InterPro" id="IPR029062">
    <property type="entry name" value="Class_I_gatase-like"/>
</dbReference>
<dbReference type="Proteomes" id="UP000283709">
    <property type="component" value="Unassembled WGS sequence"/>
</dbReference>
<dbReference type="EMBL" id="MCAS01000068">
    <property type="protein sequence ID" value="RKF30722.1"/>
    <property type="molecule type" value="Genomic_DNA"/>
</dbReference>
<keyword evidence="2" id="KW-0804">Transcription</keyword>
<dbReference type="PROSITE" id="PS01124">
    <property type="entry name" value="HTH_ARAC_FAMILY_2"/>
    <property type="match status" value="1"/>
</dbReference>
<dbReference type="Gene3D" id="1.10.10.60">
    <property type="entry name" value="Homeodomain-like"/>
    <property type="match status" value="1"/>
</dbReference>
<dbReference type="SUPFAM" id="SSF52317">
    <property type="entry name" value="Class I glutamine amidotransferase-like"/>
    <property type="match status" value="1"/>
</dbReference>
<keyword evidence="1" id="KW-0805">Transcription regulation</keyword>
<evidence type="ECO:0000256" key="1">
    <source>
        <dbReference type="ARBA" id="ARBA00023015"/>
    </source>
</evidence>
<name>A0A420FCN3_9BURK</name>
<evidence type="ECO:0000256" key="2">
    <source>
        <dbReference type="ARBA" id="ARBA00023163"/>
    </source>
</evidence>
<sequence length="315" mass="34490">MHRIGFFVCRGYDALDLGGPLSAFNQVITAAGHTPYELHVVSQSGGPVLGNVGLPIETKPIGRRTFDTVIFVGGDIDPMQTPENIAAARKLGSRASRVASVCTGAFLLAETGLLDGLRATTHWRYAAHLQSRFPRIRVEGDSIYIADGRVWTSAGIAAGIDLALAMIERDMGAEIARAVARYLVVPYRRPGGQSQFSAMSQMEPESDRIRIALSFAREHLAEALPVERLADAARLSPRQFGRAFRRETGETPAKAVERLRVEAARLRLQSGSEPIEQIALAVGFADPERMRRAFIKLLGHPPQSIRRESRLNGER</sequence>
<dbReference type="Gene3D" id="3.40.50.880">
    <property type="match status" value="1"/>
</dbReference>
<gene>
    <name evidence="4" type="ORF">BCY88_12755</name>
</gene>
<dbReference type="InterPro" id="IPR052158">
    <property type="entry name" value="INH-QAR"/>
</dbReference>
<evidence type="ECO:0000259" key="3">
    <source>
        <dbReference type="PROSITE" id="PS01124"/>
    </source>
</evidence>
<accession>A0A420FCN3</accession>
<dbReference type="GO" id="GO:0003700">
    <property type="term" value="F:DNA-binding transcription factor activity"/>
    <property type="evidence" value="ECO:0007669"/>
    <property type="project" value="InterPro"/>
</dbReference>
<dbReference type="CDD" id="cd03137">
    <property type="entry name" value="GATase1_AraC_1"/>
    <property type="match status" value="1"/>
</dbReference>
<evidence type="ECO:0000313" key="5">
    <source>
        <dbReference type="Proteomes" id="UP000283709"/>
    </source>
</evidence>
<dbReference type="OrthoDB" id="9177852at2"/>
<comment type="caution">
    <text evidence="4">The sequence shown here is derived from an EMBL/GenBank/DDBJ whole genome shotgun (WGS) entry which is preliminary data.</text>
</comment>
<dbReference type="Pfam" id="PF12833">
    <property type="entry name" value="HTH_18"/>
    <property type="match status" value="1"/>
</dbReference>
<evidence type="ECO:0000313" key="4">
    <source>
        <dbReference type="EMBL" id="RKF30722.1"/>
    </source>
</evidence>
<dbReference type="Pfam" id="PF01965">
    <property type="entry name" value="DJ-1_PfpI"/>
    <property type="match status" value="1"/>
</dbReference>
<reference evidence="4 5" key="1">
    <citation type="submission" date="2016-07" db="EMBL/GenBank/DDBJ databases">
        <title>Genome analysis of Burkholderia fungorum ES3-20.</title>
        <authorList>
            <person name="Xu D."/>
            <person name="Yao R."/>
            <person name="Zheng S."/>
        </authorList>
    </citation>
    <scope>NUCLEOTIDE SEQUENCE [LARGE SCALE GENOMIC DNA]</scope>
    <source>
        <strain evidence="4 5">ES3-20</strain>
    </source>
</reference>
<dbReference type="RefSeq" id="WP_120349062.1">
    <property type="nucleotide sequence ID" value="NZ_MCAS01000068.1"/>
</dbReference>
<dbReference type="SUPFAM" id="SSF46689">
    <property type="entry name" value="Homeodomain-like"/>
    <property type="match status" value="2"/>
</dbReference>
<dbReference type="InterPro" id="IPR002818">
    <property type="entry name" value="DJ-1/PfpI"/>
</dbReference>
<organism evidence="4 5">
    <name type="scientific">Paraburkholderia fungorum</name>
    <dbReference type="NCBI Taxonomy" id="134537"/>
    <lineage>
        <taxon>Bacteria</taxon>
        <taxon>Pseudomonadati</taxon>
        <taxon>Pseudomonadota</taxon>
        <taxon>Betaproteobacteria</taxon>
        <taxon>Burkholderiales</taxon>
        <taxon>Burkholderiaceae</taxon>
        <taxon>Paraburkholderia</taxon>
    </lineage>
</organism>
<dbReference type="AlphaFoldDB" id="A0A420FCN3"/>
<dbReference type="InterPro" id="IPR009057">
    <property type="entry name" value="Homeodomain-like_sf"/>
</dbReference>
<dbReference type="InterPro" id="IPR018060">
    <property type="entry name" value="HTH_AraC"/>
</dbReference>
<proteinExistence type="predicted"/>
<dbReference type="GO" id="GO:0043565">
    <property type="term" value="F:sequence-specific DNA binding"/>
    <property type="evidence" value="ECO:0007669"/>
    <property type="project" value="InterPro"/>
</dbReference>
<dbReference type="PANTHER" id="PTHR43130:SF3">
    <property type="entry name" value="HTH-TYPE TRANSCRIPTIONAL REGULATOR RV1931C"/>
    <property type="match status" value="1"/>
</dbReference>
<dbReference type="SMART" id="SM00342">
    <property type="entry name" value="HTH_ARAC"/>
    <property type="match status" value="1"/>
</dbReference>
<protein>
    <submittedName>
        <fullName evidence="4">AraC family transcriptional regulator</fullName>
    </submittedName>
</protein>
<dbReference type="PANTHER" id="PTHR43130">
    <property type="entry name" value="ARAC-FAMILY TRANSCRIPTIONAL REGULATOR"/>
    <property type="match status" value="1"/>
</dbReference>
<feature type="domain" description="HTH araC/xylS-type" evidence="3">
    <location>
        <begin position="210"/>
        <end position="308"/>
    </location>
</feature>